<dbReference type="PANTHER" id="PTHR16356:SF1">
    <property type="entry name" value="TRANSMEMBRANE AND COILED-COIL DOMAIN-CONTAINING PROTEIN 6"/>
    <property type="match status" value="1"/>
</dbReference>
<evidence type="ECO:0000313" key="2">
    <source>
        <dbReference type="EMBL" id="JAI24406.1"/>
    </source>
</evidence>
<feature type="compositionally biased region" description="Basic and acidic residues" evidence="1">
    <location>
        <begin position="39"/>
        <end position="55"/>
    </location>
</feature>
<feature type="compositionally biased region" description="Polar residues" evidence="1">
    <location>
        <begin position="29"/>
        <end position="38"/>
    </location>
</feature>
<dbReference type="Gene3D" id="1.25.10.10">
    <property type="entry name" value="Leucine-rich Repeat Variant"/>
    <property type="match status" value="1"/>
</dbReference>
<dbReference type="PANTHER" id="PTHR16356">
    <property type="entry name" value="TRANSMEMBRANE AND COILED-COIL DOMAIN-CONTAINING PROTEIN 6 TMCO6"/>
    <property type="match status" value="1"/>
</dbReference>
<sequence>TKINYLISLLKKLKKKKKMQVDPDEPKTLPSTSRSPTQDIRDRNRQVAQQHREDQRAKTIDTIRFGLGEVQEEVEELDELTEQDINGLITRITRRKHASAEEMHKLSEAFLQSMDNINLFFEAPGALQVIGKEIIGLDSGCQVGALECLCNLSLGEAPVCEKIIHQGGRNLVQCLDSPDERLKRTSLWIIANTISTSPKAAQTIVQMNIVPKLFYIYLDDAGEKNIANEFRDDAAVCLQILVMGKNRAARQEDITFIKDNMIKKCRNSVAAEYHLKIIFHADIVNPRNEFNIEQTHHLMDFILGNLYSTPDFGSIANRLRIVYAIRVLSNMVQCVPTTTIDAMKQQLRGVWETHLEVLLNKVFDFGENLLSLEVVYLIRNLIHDKSPQPLPCQLDRLQVPNIDYEKLLPQEWK</sequence>
<dbReference type="OrthoDB" id="21522at2759"/>
<dbReference type="AlphaFoldDB" id="A0A0K8UCV2"/>
<dbReference type="SUPFAM" id="SSF48371">
    <property type="entry name" value="ARM repeat"/>
    <property type="match status" value="1"/>
</dbReference>
<dbReference type="EMBL" id="GDHF01027908">
    <property type="protein sequence ID" value="JAI24406.1"/>
    <property type="molecule type" value="Transcribed_RNA"/>
</dbReference>
<name>A0A0K8UCV2_BACLA</name>
<proteinExistence type="predicted"/>
<protein>
    <submittedName>
        <fullName evidence="2">Uncharacterized protein</fullName>
    </submittedName>
</protein>
<dbReference type="InterPro" id="IPR016024">
    <property type="entry name" value="ARM-type_fold"/>
</dbReference>
<reference evidence="2" key="1">
    <citation type="submission" date="2015-06" db="EMBL/GenBank/DDBJ databases">
        <authorList>
            <person name="Hoefler B.C."/>
            <person name="Straight P.D."/>
        </authorList>
    </citation>
    <scope>NUCLEOTIDE SEQUENCE</scope>
</reference>
<organism evidence="2">
    <name type="scientific">Bactrocera latifrons</name>
    <name type="common">Malaysian fruit fly</name>
    <name type="synonym">Chaetodacus latifrons</name>
    <dbReference type="NCBI Taxonomy" id="174628"/>
    <lineage>
        <taxon>Eukaryota</taxon>
        <taxon>Metazoa</taxon>
        <taxon>Ecdysozoa</taxon>
        <taxon>Arthropoda</taxon>
        <taxon>Hexapoda</taxon>
        <taxon>Insecta</taxon>
        <taxon>Pterygota</taxon>
        <taxon>Neoptera</taxon>
        <taxon>Endopterygota</taxon>
        <taxon>Diptera</taxon>
        <taxon>Brachycera</taxon>
        <taxon>Muscomorpha</taxon>
        <taxon>Tephritoidea</taxon>
        <taxon>Tephritidae</taxon>
        <taxon>Bactrocera</taxon>
        <taxon>Bactrocera</taxon>
    </lineage>
</organism>
<feature type="non-terminal residue" evidence="2">
    <location>
        <position position="1"/>
    </location>
</feature>
<gene>
    <name evidence="2" type="ORF">c0_g1_i1</name>
</gene>
<feature type="region of interest" description="Disordered" evidence="1">
    <location>
        <begin position="15"/>
        <end position="55"/>
    </location>
</feature>
<accession>A0A0K8UCV2</accession>
<dbReference type="InterPro" id="IPR011989">
    <property type="entry name" value="ARM-like"/>
</dbReference>
<evidence type="ECO:0000256" key="1">
    <source>
        <dbReference type="SAM" id="MobiDB-lite"/>
    </source>
</evidence>